<organism evidence="6 7">
    <name type="scientific">Paenibacillus vulneris</name>
    <dbReference type="NCBI Taxonomy" id="1133364"/>
    <lineage>
        <taxon>Bacteria</taxon>
        <taxon>Bacillati</taxon>
        <taxon>Bacillota</taxon>
        <taxon>Bacilli</taxon>
        <taxon>Bacillales</taxon>
        <taxon>Paenibacillaceae</taxon>
        <taxon>Paenibacillus</taxon>
    </lineage>
</organism>
<dbReference type="InterPro" id="IPR036388">
    <property type="entry name" value="WH-like_DNA-bd_sf"/>
</dbReference>
<dbReference type="Proteomes" id="UP001597180">
    <property type="component" value="Unassembled WGS sequence"/>
</dbReference>
<feature type="domain" description="HTH lysR-type" evidence="5">
    <location>
        <begin position="1"/>
        <end position="58"/>
    </location>
</feature>
<dbReference type="CDD" id="cd08420">
    <property type="entry name" value="PBP2_CysL_like"/>
    <property type="match status" value="1"/>
</dbReference>
<dbReference type="PANTHER" id="PTHR30126:SF39">
    <property type="entry name" value="HTH-TYPE TRANSCRIPTIONAL REGULATOR CYSL"/>
    <property type="match status" value="1"/>
</dbReference>
<protein>
    <submittedName>
        <fullName evidence="6">LysR family transcriptional regulator</fullName>
    </submittedName>
</protein>
<dbReference type="SUPFAM" id="SSF46785">
    <property type="entry name" value="Winged helix' DNA-binding domain"/>
    <property type="match status" value="1"/>
</dbReference>
<evidence type="ECO:0000313" key="7">
    <source>
        <dbReference type="Proteomes" id="UP001597180"/>
    </source>
</evidence>
<comment type="similarity">
    <text evidence="1">Belongs to the LysR transcriptional regulatory family.</text>
</comment>
<keyword evidence="2" id="KW-0805">Transcription regulation</keyword>
<evidence type="ECO:0000313" key="6">
    <source>
        <dbReference type="EMBL" id="MFD1220831.1"/>
    </source>
</evidence>
<comment type="caution">
    <text evidence="6">The sequence shown here is derived from an EMBL/GenBank/DDBJ whole genome shotgun (WGS) entry which is preliminary data.</text>
</comment>
<gene>
    <name evidence="6" type="ORF">ACFQ4B_11950</name>
</gene>
<dbReference type="Pfam" id="PF00126">
    <property type="entry name" value="HTH_1"/>
    <property type="match status" value="1"/>
</dbReference>
<evidence type="ECO:0000256" key="4">
    <source>
        <dbReference type="ARBA" id="ARBA00023163"/>
    </source>
</evidence>
<dbReference type="SUPFAM" id="SSF53850">
    <property type="entry name" value="Periplasmic binding protein-like II"/>
    <property type="match status" value="1"/>
</dbReference>
<dbReference type="EMBL" id="JBHTLU010000014">
    <property type="protein sequence ID" value="MFD1220831.1"/>
    <property type="molecule type" value="Genomic_DNA"/>
</dbReference>
<dbReference type="Gene3D" id="3.40.190.10">
    <property type="entry name" value="Periplasmic binding protein-like II"/>
    <property type="match status" value="2"/>
</dbReference>
<proteinExistence type="inferred from homology"/>
<dbReference type="RefSeq" id="WP_345592301.1">
    <property type="nucleotide sequence ID" value="NZ_BAABJG010000029.1"/>
</dbReference>
<dbReference type="InterPro" id="IPR005119">
    <property type="entry name" value="LysR_subst-bd"/>
</dbReference>
<dbReference type="PRINTS" id="PR00039">
    <property type="entry name" value="HTHLYSR"/>
</dbReference>
<dbReference type="InterPro" id="IPR036390">
    <property type="entry name" value="WH_DNA-bd_sf"/>
</dbReference>
<keyword evidence="7" id="KW-1185">Reference proteome</keyword>
<dbReference type="Pfam" id="PF03466">
    <property type="entry name" value="LysR_substrate"/>
    <property type="match status" value="1"/>
</dbReference>
<keyword evidence="4" id="KW-0804">Transcription</keyword>
<evidence type="ECO:0000259" key="5">
    <source>
        <dbReference type="PROSITE" id="PS50931"/>
    </source>
</evidence>
<dbReference type="Gene3D" id="1.10.10.10">
    <property type="entry name" value="Winged helix-like DNA-binding domain superfamily/Winged helix DNA-binding domain"/>
    <property type="match status" value="1"/>
</dbReference>
<name>A0ABW3ULS0_9BACL</name>
<accession>A0ABW3ULS0</accession>
<dbReference type="InterPro" id="IPR000847">
    <property type="entry name" value="LysR_HTH_N"/>
</dbReference>
<evidence type="ECO:0000256" key="2">
    <source>
        <dbReference type="ARBA" id="ARBA00023015"/>
    </source>
</evidence>
<keyword evidence="3" id="KW-0238">DNA-binding</keyword>
<dbReference type="PANTHER" id="PTHR30126">
    <property type="entry name" value="HTH-TYPE TRANSCRIPTIONAL REGULATOR"/>
    <property type="match status" value="1"/>
</dbReference>
<evidence type="ECO:0000256" key="3">
    <source>
        <dbReference type="ARBA" id="ARBA00023125"/>
    </source>
</evidence>
<sequence>MIVDTLRVFVMVVEQSHFSRAAEMLNLSQPGVSLHIRNLENEFGAKLVHRSSKQVKVTEAGEILYQQAKQMLALYDSAKEAIRLLRDEVAGTLKIGASLTIGEYVLPRFLAEFTAQYPQIDISVTIGNTEEIAQAVRSHELDIGLVEGKVEYAEIELQPPFMEDELVLVAPADHPLCAVKKAVDIGMLQDHVWVLREPGSGTRAFSDQFMEKTGIRMRRSYVFSSSQGVKEAVVAGLGIAMLSRLVVRKELETGELCSIPVKQTRLLRDFRLLQDKRSAVETMAAKMFIQKLRQFQG</sequence>
<dbReference type="PROSITE" id="PS50931">
    <property type="entry name" value="HTH_LYSR"/>
    <property type="match status" value="1"/>
</dbReference>
<evidence type="ECO:0000256" key="1">
    <source>
        <dbReference type="ARBA" id="ARBA00009437"/>
    </source>
</evidence>
<reference evidence="7" key="1">
    <citation type="journal article" date="2019" name="Int. J. Syst. Evol. Microbiol.">
        <title>The Global Catalogue of Microorganisms (GCM) 10K type strain sequencing project: providing services to taxonomists for standard genome sequencing and annotation.</title>
        <authorList>
            <consortium name="The Broad Institute Genomics Platform"/>
            <consortium name="The Broad Institute Genome Sequencing Center for Infectious Disease"/>
            <person name="Wu L."/>
            <person name="Ma J."/>
        </authorList>
    </citation>
    <scope>NUCLEOTIDE SEQUENCE [LARGE SCALE GENOMIC DNA]</scope>
    <source>
        <strain evidence="7">CCUG 53270</strain>
    </source>
</reference>